<dbReference type="Proteomes" id="UP001164746">
    <property type="component" value="Chromosome 13"/>
</dbReference>
<evidence type="ECO:0000259" key="6">
    <source>
        <dbReference type="PROSITE" id="PS50119"/>
    </source>
</evidence>
<organism evidence="7 8">
    <name type="scientific">Mya arenaria</name>
    <name type="common">Soft-shell clam</name>
    <dbReference type="NCBI Taxonomy" id="6604"/>
    <lineage>
        <taxon>Eukaryota</taxon>
        <taxon>Metazoa</taxon>
        <taxon>Spiralia</taxon>
        <taxon>Lophotrochozoa</taxon>
        <taxon>Mollusca</taxon>
        <taxon>Bivalvia</taxon>
        <taxon>Autobranchia</taxon>
        <taxon>Heteroconchia</taxon>
        <taxon>Euheterodonta</taxon>
        <taxon>Imparidentia</taxon>
        <taxon>Neoheterodontei</taxon>
        <taxon>Myida</taxon>
        <taxon>Myoidea</taxon>
        <taxon>Myidae</taxon>
        <taxon>Mya</taxon>
    </lineage>
</organism>
<name>A0ABY7FTN2_MYAAR</name>
<keyword evidence="2 4" id="KW-0863">Zinc-finger</keyword>
<dbReference type="InterPro" id="IPR011042">
    <property type="entry name" value="6-blade_b-propeller_TolB-like"/>
</dbReference>
<dbReference type="SUPFAM" id="SSF57850">
    <property type="entry name" value="RING/U-box"/>
    <property type="match status" value="1"/>
</dbReference>
<proteinExistence type="predicted"/>
<evidence type="ECO:0000256" key="3">
    <source>
        <dbReference type="ARBA" id="ARBA00022833"/>
    </source>
</evidence>
<keyword evidence="8" id="KW-1185">Reference proteome</keyword>
<dbReference type="InterPro" id="IPR010620">
    <property type="entry name" value="SBBP_repeat"/>
</dbReference>
<dbReference type="InterPro" id="IPR013083">
    <property type="entry name" value="Znf_RING/FYVE/PHD"/>
</dbReference>
<protein>
    <submittedName>
        <fullName evidence="7">TRI56-like protein</fullName>
    </submittedName>
</protein>
<evidence type="ECO:0000259" key="5">
    <source>
        <dbReference type="PROSITE" id="PS50089"/>
    </source>
</evidence>
<dbReference type="Gene3D" id="3.30.160.60">
    <property type="entry name" value="Classic Zinc Finger"/>
    <property type="match status" value="1"/>
</dbReference>
<dbReference type="PROSITE" id="PS50089">
    <property type="entry name" value="ZF_RING_2"/>
    <property type="match status" value="1"/>
</dbReference>
<dbReference type="PANTHER" id="PTHR25462">
    <property type="entry name" value="BONUS, ISOFORM C-RELATED"/>
    <property type="match status" value="1"/>
</dbReference>
<dbReference type="SMART" id="SM00184">
    <property type="entry name" value="RING"/>
    <property type="match status" value="1"/>
</dbReference>
<accession>A0ABY7FTN2</accession>
<evidence type="ECO:0000256" key="2">
    <source>
        <dbReference type="ARBA" id="ARBA00022771"/>
    </source>
</evidence>
<dbReference type="CDD" id="cd19757">
    <property type="entry name" value="Bbox1"/>
    <property type="match status" value="1"/>
</dbReference>
<dbReference type="SMART" id="SM00336">
    <property type="entry name" value="BBOX"/>
    <property type="match status" value="2"/>
</dbReference>
<keyword evidence="1" id="KW-0479">Metal-binding</keyword>
<dbReference type="Pfam" id="PF13639">
    <property type="entry name" value="zf-RING_2"/>
    <property type="match status" value="1"/>
</dbReference>
<feature type="domain" description="B box-type" evidence="6">
    <location>
        <begin position="161"/>
        <end position="194"/>
    </location>
</feature>
<dbReference type="InterPro" id="IPR000315">
    <property type="entry name" value="Znf_B-box"/>
</dbReference>
<evidence type="ECO:0000256" key="1">
    <source>
        <dbReference type="ARBA" id="ARBA00022723"/>
    </source>
</evidence>
<keyword evidence="3" id="KW-0862">Zinc</keyword>
<dbReference type="InterPro" id="IPR001841">
    <property type="entry name" value="Znf_RING"/>
</dbReference>
<dbReference type="PROSITE" id="PS00518">
    <property type="entry name" value="ZF_RING_1"/>
    <property type="match status" value="1"/>
</dbReference>
<dbReference type="InterPro" id="IPR017907">
    <property type="entry name" value="Znf_RING_CS"/>
</dbReference>
<feature type="domain" description="RING-type" evidence="5">
    <location>
        <begin position="15"/>
        <end position="62"/>
    </location>
</feature>
<reference evidence="7" key="1">
    <citation type="submission" date="2022-11" db="EMBL/GenBank/DDBJ databases">
        <title>Centuries of genome instability and evolution in soft-shell clam transmissible cancer (bioRxiv).</title>
        <authorList>
            <person name="Hart S.F.M."/>
            <person name="Yonemitsu M.A."/>
            <person name="Giersch R.M."/>
            <person name="Beal B.F."/>
            <person name="Arriagada G."/>
            <person name="Davis B.W."/>
            <person name="Ostrander E.A."/>
            <person name="Goff S.P."/>
            <person name="Metzger M.J."/>
        </authorList>
    </citation>
    <scope>NUCLEOTIDE SEQUENCE</scope>
    <source>
        <strain evidence="7">MELC-2E11</strain>
        <tissue evidence="7">Siphon/mantle</tissue>
    </source>
</reference>
<dbReference type="EMBL" id="CP111024">
    <property type="protein sequence ID" value="WAR24402.1"/>
    <property type="molecule type" value="Genomic_DNA"/>
</dbReference>
<gene>
    <name evidence="7" type="ORF">MAR_038071</name>
</gene>
<dbReference type="Pfam" id="PF06739">
    <property type="entry name" value="SBBP"/>
    <property type="match status" value="1"/>
</dbReference>
<evidence type="ECO:0000313" key="8">
    <source>
        <dbReference type="Proteomes" id="UP001164746"/>
    </source>
</evidence>
<dbReference type="Pfam" id="PF00643">
    <property type="entry name" value="zf-B_box"/>
    <property type="match status" value="1"/>
</dbReference>
<dbReference type="SUPFAM" id="SSF101898">
    <property type="entry name" value="NHL repeat"/>
    <property type="match status" value="1"/>
</dbReference>
<dbReference type="PANTHER" id="PTHR25462:SF296">
    <property type="entry name" value="MEIOTIC P26, ISOFORM F"/>
    <property type="match status" value="1"/>
</dbReference>
<dbReference type="CDD" id="cd19756">
    <property type="entry name" value="Bbox2"/>
    <property type="match status" value="1"/>
</dbReference>
<dbReference type="SUPFAM" id="SSF57845">
    <property type="entry name" value="B-box zinc-binding domain"/>
    <property type="match status" value="1"/>
</dbReference>
<dbReference type="InterPro" id="IPR047153">
    <property type="entry name" value="TRIM45/56/19-like"/>
</dbReference>
<evidence type="ECO:0000256" key="4">
    <source>
        <dbReference type="PROSITE-ProRule" id="PRU00024"/>
    </source>
</evidence>
<dbReference type="PROSITE" id="PS50119">
    <property type="entry name" value="ZF_BBOX"/>
    <property type="match status" value="2"/>
</dbReference>
<sequence length="649" mass="74667">MAFASSKEDISKMECCICTEVFREPRSLNCSHIFCETCIQTWVMRLSADSPQLQGIECPLCREVTKPPKTGLPPDKWASYLQRATTGQLGEKRLTRIVYCDPCMLVNERNTAGYCCIDCGEKICIDCEKTHKRLRPTRDHKVFELTIDNQRSELELMQEIQKLLMCDKHSDKPIELYCVGDEQVFCSTCAFDHRSCSDVQEIDSEYDRGKPMRTVKNIFTNMKETLDNYSKIYTSYEKDLNEDHSKLKAAVHDAKVKLIKNIERSENNLITESKAATDAFVHGCRNDLKEIKTRSDYVSLSTNTAQYCLRNDIGKKAHFIVKCKLERRLKQINERTEELGADFDSKFKRLKLVDNMDYVFPQTGVLGKMEEYSQILEVPSSNDLREMSEKNNLVPTFDLASPAGQLSKQKSYFVSCDFFTDEIGVFSDRRNKRVVMYSINNNEILAQLKPKSNPWTVVTSGKDVLVSFPDEEKVVVFDEHLRKTRDLHLRGMSASFQLELPDTIFTMIQSGPAKFDLISGKPKECLTRNLEIEETPDHFHLDEERLYWSCERNTFIAYDIENDVKEFEYSPSNLVWPTGIDTDFDGNIYICGLKSRNIHVLDDDGTLLRVFDLSSYNISPTFIRVSENGEDVIILGDTNNTGPFFFKLK</sequence>
<feature type="domain" description="B box-type" evidence="6">
    <location>
        <begin position="95"/>
        <end position="145"/>
    </location>
</feature>
<dbReference type="Gene3D" id="3.30.40.10">
    <property type="entry name" value="Zinc/RING finger domain, C3HC4 (zinc finger)"/>
    <property type="match status" value="1"/>
</dbReference>
<evidence type="ECO:0000313" key="7">
    <source>
        <dbReference type="EMBL" id="WAR24402.1"/>
    </source>
</evidence>
<dbReference type="Gene3D" id="2.120.10.30">
    <property type="entry name" value="TolB, C-terminal domain"/>
    <property type="match status" value="1"/>
</dbReference>